<sequence>MFDYISNINAIEQFSWVLKRGTDVDDGTQKERAPCLLRVCLRGLADENVHGHRITVGWNTNSSTECPKQLDTLSKLMLMYDPEGREQGGQKLQTYIAAMAADKDKNDTSTKGEQDLKQLAVFPAQKLPVSEFIWDATNATSTLASSHETLLRKWQLNEGSVEAQEKLELDVLMMA</sequence>
<proteinExistence type="predicted"/>
<dbReference type="GeneID" id="36398412"/>
<protein>
    <submittedName>
        <fullName evidence="1">Uncharacterized protein</fullName>
    </submittedName>
</protein>
<dbReference type="EMBL" id="CCYD01000217">
    <property type="protein sequence ID" value="CEG36689.1"/>
    <property type="molecule type" value="Genomic_DNA"/>
</dbReference>
<dbReference type="OrthoDB" id="196957at2759"/>
<dbReference type="AlphaFoldDB" id="A0A0P1A8T9"/>
<accession>A0A0P1A8T9</accession>
<dbReference type="Proteomes" id="UP000054928">
    <property type="component" value="Unassembled WGS sequence"/>
</dbReference>
<dbReference type="RefSeq" id="XP_024573058.1">
    <property type="nucleotide sequence ID" value="XM_024721931.1"/>
</dbReference>
<evidence type="ECO:0000313" key="2">
    <source>
        <dbReference type="Proteomes" id="UP000054928"/>
    </source>
</evidence>
<dbReference type="STRING" id="4781.A0A0P1A8T9"/>
<name>A0A0P1A8T9_PLAHL</name>
<reference evidence="2" key="1">
    <citation type="submission" date="2014-09" db="EMBL/GenBank/DDBJ databases">
        <authorList>
            <person name="Sharma Rahul"/>
            <person name="Thines Marco"/>
        </authorList>
    </citation>
    <scope>NUCLEOTIDE SEQUENCE [LARGE SCALE GENOMIC DNA]</scope>
</reference>
<keyword evidence="2" id="KW-1185">Reference proteome</keyword>
<organism evidence="1 2">
    <name type="scientific">Plasmopara halstedii</name>
    <name type="common">Downy mildew of sunflower</name>
    <dbReference type="NCBI Taxonomy" id="4781"/>
    <lineage>
        <taxon>Eukaryota</taxon>
        <taxon>Sar</taxon>
        <taxon>Stramenopiles</taxon>
        <taxon>Oomycota</taxon>
        <taxon>Peronosporomycetes</taxon>
        <taxon>Peronosporales</taxon>
        <taxon>Peronosporaceae</taxon>
        <taxon>Plasmopara</taxon>
    </lineage>
</organism>
<evidence type="ECO:0000313" key="1">
    <source>
        <dbReference type="EMBL" id="CEG36689.1"/>
    </source>
</evidence>